<dbReference type="SUPFAM" id="SSF117281">
    <property type="entry name" value="Kelch motif"/>
    <property type="match status" value="1"/>
</dbReference>
<dbReference type="Pfam" id="PF24681">
    <property type="entry name" value="Kelch_KLHDC2_KLHL20_DRC7"/>
    <property type="match status" value="1"/>
</dbReference>
<feature type="compositionally biased region" description="Basic and acidic residues" evidence="3">
    <location>
        <begin position="447"/>
        <end position="457"/>
    </location>
</feature>
<evidence type="ECO:0000313" key="6">
    <source>
        <dbReference type="Proteomes" id="UP000615446"/>
    </source>
</evidence>
<name>A0A8H3LNZ8_9GLOM</name>
<evidence type="ECO:0000256" key="4">
    <source>
        <dbReference type="SAM" id="Phobius"/>
    </source>
</evidence>
<dbReference type="Gene3D" id="2.120.10.80">
    <property type="entry name" value="Kelch-type beta propeller"/>
    <property type="match status" value="2"/>
</dbReference>
<accession>A0A8H3LNZ8</accession>
<protein>
    <recommendedName>
        <fullName evidence="7">Galactose oxidase</fullName>
    </recommendedName>
</protein>
<dbReference type="PANTHER" id="PTHR46093:SF18">
    <property type="entry name" value="FIBRONECTIN TYPE-III DOMAIN-CONTAINING PROTEIN"/>
    <property type="match status" value="1"/>
</dbReference>
<dbReference type="EMBL" id="BLAL01000182">
    <property type="protein sequence ID" value="GES88813.1"/>
    <property type="molecule type" value="Genomic_DNA"/>
</dbReference>
<gene>
    <name evidence="5" type="ORF">RCL2_001574000</name>
</gene>
<dbReference type="PANTHER" id="PTHR46093">
    <property type="entry name" value="ACYL-COA-BINDING DOMAIN-CONTAINING PROTEIN 5"/>
    <property type="match status" value="1"/>
</dbReference>
<sequence>MKLVKKEAQAPVNAQLSPSYRKLHSAVLVEKKLYIFGGFNGIILTPEIEANYNNNPDDRFFYLDVSIPFDTSYLPWRPIPDNARNLPLGSLSSIATGGVAASIGGVNNDTIFFINNESDNATKSFSPVHTYNSPDNVWNTENLTGVRPIGRNQMRVVTDYTGKIYLLTGFDFTFQGVTRSDGLFVCDTINLNCEIKDASVFSRLGYGVTLLPNGMIVYMGGGDRNYVANPTGFQMIFIYDPSNDRWDSKITTGSFPPPDVGITTVLGLSGDKIILFGGDNGDSKDLYVLNITNYEWYMPKVRGKGPIYRRGEHCANVIGKYMVITFGSNGVNGAKYKDNGESDVLLLDISDDSEYIWTTSFDPTPLAIDSPSSTSPPSNLKQKTNNTGIIIGVTVGVILLISIISIAIFLLIKRRKIANKAIPTPGDTETTEVIPTPGDTDATEGIPSERDLLSRRI</sequence>
<feature type="transmembrane region" description="Helical" evidence="4">
    <location>
        <begin position="389"/>
        <end position="412"/>
    </location>
</feature>
<proteinExistence type="predicted"/>
<evidence type="ECO:0008006" key="7">
    <source>
        <dbReference type="Google" id="ProtNLM"/>
    </source>
</evidence>
<dbReference type="InterPro" id="IPR015915">
    <property type="entry name" value="Kelch-typ_b-propeller"/>
</dbReference>
<organism evidence="5 6">
    <name type="scientific">Rhizophagus clarus</name>
    <dbReference type="NCBI Taxonomy" id="94130"/>
    <lineage>
        <taxon>Eukaryota</taxon>
        <taxon>Fungi</taxon>
        <taxon>Fungi incertae sedis</taxon>
        <taxon>Mucoromycota</taxon>
        <taxon>Glomeromycotina</taxon>
        <taxon>Glomeromycetes</taxon>
        <taxon>Glomerales</taxon>
        <taxon>Glomeraceae</taxon>
        <taxon>Rhizophagus</taxon>
    </lineage>
</organism>
<dbReference type="OrthoDB" id="432528at2759"/>
<dbReference type="Proteomes" id="UP000615446">
    <property type="component" value="Unassembled WGS sequence"/>
</dbReference>
<keyword evidence="2" id="KW-0677">Repeat</keyword>
<keyword evidence="4" id="KW-0812">Transmembrane</keyword>
<keyword evidence="1" id="KW-0880">Kelch repeat</keyword>
<dbReference type="AlphaFoldDB" id="A0A8H3LNZ8"/>
<evidence type="ECO:0000256" key="2">
    <source>
        <dbReference type="ARBA" id="ARBA00022737"/>
    </source>
</evidence>
<reference evidence="5" key="1">
    <citation type="submission" date="2019-10" db="EMBL/GenBank/DDBJ databases">
        <title>Conservation and host-specific expression of non-tandemly repeated heterogenous ribosome RNA gene in arbuscular mycorrhizal fungi.</title>
        <authorList>
            <person name="Maeda T."/>
            <person name="Kobayashi Y."/>
            <person name="Nakagawa T."/>
            <person name="Ezawa T."/>
            <person name="Yamaguchi K."/>
            <person name="Bino T."/>
            <person name="Nishimoto Y."/>
            <person name="Shigenobu S."/>
            <person name="Kawaguchi M."/>
        </authorList>
    </citation>
    <scope>NUCLEOTIDE SEQUENCE</scope>
    <source>
        <strain evidence="5">HR1</strain>
    </source>
</reference>
<evidence type="ECO:0000256" key="1">
    <source>
        <dbReference type="ARBA" id="ARBA00022441"/>
    </source>
</evidence>
<evidence type="ECO:0000313" key="5">
    <source>
        <dbReference type="EMBL" id="GES88813.1"/>
    </source>
</evidence>
<keyword evidence="4" id="KW-0472">Membrane</keyword>
<evidence type="ECO:0000256" key="3">
    <source>
        <dbReference type="SAM" id="MobiDB-lite"/>
    </source>
</evidence>
<feature type="region of interest" description="Disordered" evidence="3">
    <location>
        <begin position="422"/>
        <end position="457"/>
    </location>
</feature>
<comment type="caution">
    <text evidence="5">The sequence shown here is derived from an EMBL/GenBank/DDBJ whole genome shotgun (WGS) entry which is preliminary data.</text>
</comment>
<keyword evidence="4" id="KW-1133">Transmembrane helix</keyword>